<comment type="caution">
    <text evidence="1">The sequence shown here is derived from an EMBL/GenBank/DDBJ whole genome shotgun (WGS) entry which is preliminary data.</text>
</comment>
<evidence type="ECO:0008006" key="3">
    <source>
        <dbReference type="Google" id="ProtNLM"/>
    </source>
</evidence>
<dbReference type="Proteomes" id="UP001500618">
    <property type="component" value="Unassembled WGS sequence"/>
</dbReference>
<dbReference type="SUPFAM" id="SSF48576">
    <property type="entry name" value="Terpenoid synthases"/>
    <property type="match status" value="1"/>
</dbReference>
<sequence>MITELELPAIFQDELYPAIDLEIDSAVDRLDDSLGLTKKVLHQFLEVRRTKQVMRAVPLLIFGALTGDLRPAVPIAAVNILWYTAGRLIDNTTDGAVEEASAGLDVAEAMMAAILCLHSVPAEIIARLDLPASTLSLLAADLSYGSTSGVEGQLREFRATPETVRPVEVLRCYRRKTGGGYAMAGAMAARLAGADQPVAERWRDFGFTFGSLRQLRNDQEDLATGREEDLRNQVLTFLFASVLTRSTGLDRGRLLALRAQAPLSAQARGQLRELLLTTENVCLYVQEIEKVRARAHGLLDSFGDRAPWLARLRDFVDVSARPLPLFQQILGQS</sequence>
<protein>
    <recommendedName>
        <fullName evidence="3">Polyprenyl synthetase family protein</fullName>
    </recommendedName>
</protein>
<evidence type="ECO:0000313" key="2">
    <source>
        <dbReference type="Proteomes" id="UP001500618"/>
    </source>
</evidence>
<dbReference type="RefSeq" id="WP_163568712.1">
    <property type="nucleotide sequence ID" value="NZ_BAAANY010000041.1"/>
</dbReference>
<evidence type="ECO:0000313" key="1">
    <source>
        <dbReference type="EMBL" id="GAA1716952.1"/>
    </source>
</evidence>
<reference evidence="2" key="1">
    <citation type="journal article" date="2019" name="Int. J. Syst. Evol. Microbiol.">
        <title>The Global Catalogue of Microorganisms (GCM) 10K type strain sequencing project: providing services to taxonomists for standard genome sequencing and annotation.</title>
        <authorList>
            <consortium name="The Broad Institute Genomics Platform"/>
            <consortium name="The Broad Institute Genome Sequencing Center for Infectious Disease"/>
            <person name="Wu L."/>
            <person name="Ma J."/>
        </authorList>
    </citation>
    <scope>NUCLEOTIDE SEQUENCE [LARGE SCALE GENOMIC DNA]</scope>
    <source>
        <strain evidence="2">JCM 14718</strain>
    </source>
</reference>
<dbReference type="Gene3D" id="1.10.600.10">
    <property type="entry name" value="Farnesyl Diphosphate Synthase"/>
    <property type="match status" value="1"/>
</dbReference>
<dbReference type="InterPro" id="IPR008949">
    <property type="entry name" value="Isoprenoid_synthase_dom_sf"/>
</dbReference>
<organism evidence="1 2">
    <name type="scientific">Fodinicola feengrottensis</name>
    <dbReference type="NCBI Taxonomy" id="435914"/>
    <lineage>
        <taxon>Bacteria</taxon>
        <taxon>Bacillati</taxon>
        <taxon>Actinomycetota</taxon>
        <taxon>Actinomycetes</taxon>
        <taxon>Mycobacteriales</taxon>
        <taxon>Fodinicola</taxon>
    </lineage>
</organism>
<proteinExistence type="predicted"/>
<name>A0ABP4V7T0_9ACTN</name>
<accession>A0ABP4V7T0</accession>
<keyword evidence="2" id="KW-1185">Reference proteome</keyword>
<dbReference type="EMBL" id="BAAANY010000041">
    <property type="protein sequence ID" value="GAA1716952.1"/>
    <property type="molecule type" value="Genomic_DNA"/>
</dbReference>
<gene>
    <name evidence="1" type="ORF">GCM10009765_76930</name>
</gene>